<reference evidence="5 6" key="1">
    <citation type="submission" date="2024-04" db="EMBL/GenBank/DDBJ databases">
        <title>genome sequences of Mucor flavus KT1a and Helicostylum pulchrum KT1b strains isolation_sourced from the surface of a dry-aged beef.</title>
        <authorList>
            <person name="Toyotome T."/>
            <person name="Hosono M."/>
            <person name="Torimaru M."/>
            <person name="Fukuda K."/>
            <person name="Mikami N."/>
        </authorList>
    </citation>
    <scope>NUCLEOTIDE SEQUENCE [LARGE SCALE GENOMIC DNA]</scope>
    <source>
        <strain evidence="5 6">KT1b</strain>
    </source>
</reference>
<dbReference type="EMBL" id="BAABUJ010000018">
    <property type="protein sequence ID" value="GAA5801383.1"/>
    <property type="molecule type" value="Genomic_DNA"/>
</dbReference>
<evidence type="ECO:0000256" key="2">
    <source>
        <dbReference type="ARBA" id="ARBA00023242"/>
    </source>
</evidence>
<evidence type="ECO:0000313" key="5">
    <source>
        <dbReference type="EMBL" id="GAA5801383.1"/>
    </source>
</evidence>
<dbReference type="Pfam" id="PF22062">
    <property type="entry name" value="OB_DPOA2"/>
    <property type="match status" value="1"/>
</dbReference>
<gene>
    <name evidence="5" type="ORF">HPULCUR_006829</name>
</gene>
<protein>
    <recommendedName>
        <fullName evidence="4">DNA polymerase alpha subunit B OB domain-containing protein</fullName>
    </recommendedName>
</protein>
<dbReference type="PANTHER" id="PTHR23061">
    <property type="entry name" value="DNA POLYMERASE 2 ALPHA 70 KDA SUBUNIT"/>
    <property type="match status" value="1"/>
</dbReference>
<dbReference type="Proteomes" id="UP001476247">
    <property type="component" value="Unassembled WGS sequence"/>
</dbReference>
<proteinExistence type="predicted"/>
<evidence type="ECO:0000256" key="3">
    <source>
        <dbReference type="SAM" id="MobiDB-lite"/>
    </source>
</evidence>
<evidence type="ECO:0000313" key="6">
    <source>
        <dbReference type="Proteomes" id="UP001476247"/>
    </source>
</evidence>
<sequence>MAAPVQQTRPTATKVRPPPSSSSTDNQLGDRSSSHVIETQFNGHLPLPTKDTSMDEIHSPFTFAYTQGPVKPYRFMFEKIKEKSEGVDERIDYIASLIQTHHKIEAFANPSKRSQEAIYAYGLVSSDDGSEGRLNEKSIVLQTSRDLGMGKRVMLDLSRLESYSFFPGQVIGVKGTNHNGIRFHVDEVLMVRDFSCFCENICLSKITCYNILASCTRKRPI</sequence>
<feature type="compositionally biased region" description="Polar residues" evidence="3">
    <location>
        <begin position="21"/>
        <end position="33"/>
    </location>
</feature>
<feature type="domain" description="DNA polymerase alpha subunit B OB" evidence="4">
    <location>
        <begin position="85"/>
        <end position="189"/>
    </location>
</feature>
<dbReference type="InterPro" id="IPR016722">
    <property type="entry name" value="DNA_pol_alpha_bsu"/>
</dbReference>
<evidence type="ECO:0000259" key="4">
    <source>
        <dbReference type="Pfam" id="PF22062"/>
    </source>
</evidence>
<comment type="caution">
    <text evidence="5">The sequence shown here is derived from an EMBL/GenBank/DDBJ whole genome shotgun (WGS) entry which is preliminary data.</text>
</comment>
<dbReference type="PANTHER" id="PTHR23061:SF12">
    <property type="entry name" value="DNA POLYMERASE ALPHA SUBUNIT B"/>
    <property type="match status" value="1"/>
</dbReference>
<feature type="compositionally biased region" description="Polar residues" evidence="3">
    <location>
        <begin position="1"/>
        <end position="11"/>
    </location>
</feature>
<keyword evidence="6" id="KW-1185">Reference proteome</keyword>
<comment type="subcellular location">
    <subcellularLocation>
        <location evidence="1">Nucleus</location>
    </subcellularLocation>
</comment>
<name>A0ABP9Y495_9FUNG</name>
<feature type="region of interest" description="Disordered" evidence="3">
    <location>
        <begin position="1"/>
        <end position="33"/>
    </location>
</feature>
<accession>A0ABP9Y495</accession>
<keyword evidence="2" id="KW-0539">Nucleus</keyword>
<evidence type="ECO:0000256" key="1">
    <source>
        <dbReference type="ARBA" id="ARBA00004123"/>
    </source>
</evidence>
<dbReference type="InterPro" id="IPR054300">
    <property type="entry name" value="OB_DPOA2"/>
</dbReference>
<organism evidence="5 6">
    <name type="scientific">Helicostylum pulchrum</name>
    <dbReference type="NCBI Taxonomy" id="562976"/>
    <lineage>
        <taxon>Eukaryota</taxon>
        <taxon>Fungi</taxon>
        <taxon>Fungi incertae sedis</taxon>
        <taxon>Mucoromycota</taxon>
        <taxon>Mucoromycotina</taxon>
        <taxon>Mucoromycetes</taxon>
        <taxon>Mucorales</taxon>
        <taxon>Mucorineae</taxon>
        <taxon>Mucoraceae</taxon>
        <taxon>Helicostylum</taxon>
    </lineage>
</organism>